<dbReference type="GO" id="GO:0050421">
    <property type="term" value="F:nitrite reductase (NO-forming) activity"/>
    <property type="evidence" value="ECO:0007669"/>
    <property type="project" value="UniProtKB-EC"/>
</dbReference>
<dbReference type="CDD" id="cd11024">
    <property type="entry name" value="CuRO_1_2DMCO_NIR_like"/>
    <property type="match status" value="1"/>
</dbReference>
<keyword evidence="6" id="KW-0677">Repeat</keyword>
<evidence type="ECO:0000256" key="5">
    <source>
        <dbReference type="ARBA" id="ARBA00022723"/>
    </source>
</evidence>
<evidence type="ECO:0000256" key="1">
    <source>
        <dbReference type="ARBA" id="ARBA00001960"/>
    </source>
</evidence>
<keyword evidence="5 10" id="KW-0479">Metal-binding</keyword>
<reference evidence="14" key="1">
    <citation type="submission" date="2015-02" db="EMBL/GenBank/DDBJ databases">
        <title>Characterization of two novel Thaumarchaeota isolated from the Northern Adriatic Sea.</title>
        <authorList>
            <person name="Bayer B."/>
            <person name="Vojvoda J."/>
            <person name="Offre P."/>
            <person name="Srivastava A."/>
            <person name="Elisabeth N."/>
            <person name="Garcia J.A.L."/>
            <person name="Schleper C."/>
            <person name="Herndl G.J."/>
        </authorList>
    </citation>
    <scope>NUCLEOTIDE SEQUENCE [LARGE SCALE GENOMIC DNA]</scope>
    <source>
        <strain evidence="14">D3C</strain>
    </source>
</reference>
<comment type="cofactor">
    <cofactor evidence="1 10">
        <name>Cu(+)</name>
        <dbReference type="ChEBI" id="CHEBI:49552"/>
    </cofactor>
</comment>
<proteinExistence type="predicted"/>
<reference evidence="13 14" key="3">
    <citation type="journal article" date="2019" name="Int. J. Syst. Evol. Microbiol.">
        <title>Nitrosopumilus adriaticus sp. nov. and Nitrosopumilus piranensis sp. nov., two ammonia-oxidizing archaea from the Adriatic Sea and members of the class Nitrososphaeria.</title>
        <authorList>
            <person name="Bayer B."/>
            <person name="Vojvoda J."/>
            <person name="Reinthaler T."/>
            <person name="Reyes C."/>
            <person name="Pinto M."/>
            <person name="Herndl G.J."/>
        </authorList>
    </citation>
    <scope>NUCLEOTIDE SEQUENCE [LARGE SCALE GENOMIC DNA]</scope>
    <source>
        <strain evidence="13 14">D3C</strain>
    </source>
</reference>
<evidence type="ECO:0000256" key="6">
    <source>
        <dbReference type="ARBA" id="ARBA00022737"/>
    </source>
</evidence>
<dbReference type="OrthoDB" id="12293at2157"/>
<feature type="binding site" description="type 1 copper site" evidence="10">
    <location>
        <position position="188"/>
    </location>
    <ligand>
        <name>Cu cation</name>
        <dbReference type="ChEBI" id="CHEBI:23378"/>
        <label>1</label>
    </ligand>
</feature>
<comment type="cofactor">
    <cofactor evidence="10">
        <name>Cu(2+)</name>
        <dbReference type="ChEBI" id="CHEBI:29036"/>
    </cofactor>
</comment>
<dbReference type="Gene3D" id="2.60.40.420">
    <property type="entry name" value="Cupredoxins - blue copper proteins"/>
    <property type="match status" value="2"/>
</dbReference>
<dbReference type="PANTHER" id="PTHR11709:SF394">
    <property type="entry name" value="FI03373P-RELATED"/>
    <property type="match status" value="1"/>
</dbReference>
<accession>A0A0C5BPI8</accession>
<feature type="binding site" description="type 1 copper site" evidence="10">
    <location>
        <position position="187"/>
    </location>
    <ligand>
        <name>Cu cation</name>
        <dbReference type="ChEBI" id="CHEBI:23378"/>
        <label>1</label>
    </ligand>
</feature>
<gene>
    <name evidence="13" type="ORF">NPIRD3C_0397</name>
</gene>
<dbReference type="InterPro" id="IPR011706">
    <property type="entry name" value="Cu-oxidase_C"/>
</dbReference>
<evidence type="ECO:0000259" key="11">
    <source>
        <dbReference type="Pfam" id="PF07731"/>
    </source>
</evidence>
<evidence type="ECO:0000313" key="13">
    <source>
        <dbReference type="EMBL" id="AJM91613.1"/>
    </source>
</evidence>
<dbReference type="EC" id="1.7.2.1" evidence="3"/>
<evidence type="ECO:0000313" key="14">
    <source>
        <dbReference type="Proteomes" id="UP000032027"/>
    </source>
</evidence>
<evidence type="ECO:0000256" key="9">
    <source>
        <dbReference type="ARBA" id="ARBA00049340"/>
    </source>
</evidence>
<evidence type="ECO:0000256" key="8">
    <source>
        <dbReference type="ARBA" id="ARBA00023008"/>
    </source>
</evidence>
<dbReference type="STRING" id="1582439.NPIRD3C_0397"/>
<dbReference type="InterPro" id="IPR045087">
    <property type="entry name" value="Cu-oxidase_fam"/>
</dbReference>
<organism evidence="13 14">
    <name type="scientific">Nitrosopumilus piranensis</name>
    <dbReference type="NCBI Taxonomy" id="1582439"/>
    <lineage>
        <taxon>Archaea</taxon>
        <taxon>Nitrososphaerota</taxon>
        <taxon>Nitrososphaeria</taxon>
        <taxon>Nitrosopumilales</taxon>
        <taxon>Nitrosopumilaceae</taxon>
        <taxon>Nitrosopumilus</taxon>
    </lineage>
</organism>
<feature type="binding site" description="type 1 copper site" evidence="10">
    <location>
        <position position="151"/>
    </location>
    <ligand>
        <name>Cu cation</name>
        <dbReference type="ChEBI" id="CHEBI:23378"/>
        <label>1</label>
    </ligand>
</feature>
<sequence length="354" mass="40002">MVFIMKSRSGIMLIFLVAIATVSVFYTALPEGINAQQEEKTFVTHTGAVVTTTGEVLDPLYTSATVEFDPMEYLRDFNYGRVSQLSDGTTVREFTIIANDDEIMEVSPGIFFNVWTFNGTVPGPTIRATEGDIVRVKFINNGEKEHTMHFHGIHPAGMDGVFEPVGGNGGQFVYEFEAGPVGVHPYHCHVMPLEEHIVRGLYGVFIVDPKEERPPADEMVMVLNGLDMDFDGENNFYAANTIPFYYQHHPIQINTDELIRVYVVNMVEFDPINNLHLHGNLYNYYPTGTDIVPSAYTDMITLSQTERGIMEFEYEYPGKYLFHAHKVEFSEKGWVGIFLVNENENAVESKEYGT</sequence>
<feature type="binding site" description="type 1 copper site" evidence="10">
    <location>
        <position position="196"/>
    </location>
    <ligand>
        <name>Cu cation</name>
        <dbReference type="ChEBI" id="CHEBI:23378"/>
        <label>1</label>
    </ligand>
</feature>
<keyword evidence="8 10" id="KW-0186">Copper</keyword>
<evidence type="ECO:0000259" key="12">
    <source>
        <dbReference type="Pfam" id="PF07732"/>
    </source>
</evidence>
<dbReference type="HOGENOM" id="CLU_031740_0_0_2"/>
<dbReference type="EMBL" id="CP010868">
    <property type="protein sequence ID" value="AJM91613.1"/>
    <property type="molecule type" value="Genomic_DNA"/>
</dbReference>
<evidence type="ECO:0000256" key="10">
    <source>
        <dbReference type="PIRSR" id="PIRSR601287-1"/>
    </source>
</evidence>
<dbReference type="AlphaFoldDB" id="A0A0C5BPI8"/>
<keyword evidence="14" id="KW-1185">Reference proteome</keyword>
<dbReference type="PRINTS" id="PR00695">
    <property type="entry name" value="CUNO2RDTASE"/>
</dbReference>
<dbReference type="Pfam" id="PF07732">
    <property type="entry name" value="Cu-oxidase_3"/>
    <property type="match status" value="1"/>
</dbReference>
<keyword evidence="7" id="KW-0560">Oxidoreductase</keyword>
<evidence type="ECO:0000256" key="7">
    <source>
        <dbReference type="ARBA" id="ARBA00023002"/>
    </source>
</evidence>
<dbReference type="SUPFAM" id="SSF49503">
    <property type="entry name" value="Cupredoxins"/>
    <property type="match status" value="2"/>
</dbReference>
<dbReference type="KEGG" id="nid:NPIRD3C_0397"/>
<dbReference type="InterPro" id="IPR008972">
    <property type="entry name" value="Cupredoxin"/>
</dbReference>
<evidence type="ECO:0000256" key="2">
    <source>
        <dbReference type="ARBA" id="ARBA00011233"/>
    </source>
</evidence>
<dbReference type="PATRIC" id="fig|1582439.9.peg.401"/>
<dbReference type="GO" id="GO:0005507">
    <property type="term" value="F:copper ion binding"/>
    <property type="evidence" value="ECO:0007669"/>
    <property type="project" value="InterPro"/>
</dbReference>
<comment type="catalytic activity">
    <reaction evidence="9">
        <text>nitric oxide + Fe(III)-[cytochrome c] + H2O = Fe(II)-[cytochrome c] + nitrite + 2 H(+)</text>
        <dbReference type="Rhea" id="RHEA:15233"/>
        <dbReference type="Rhea" id="RHEA-COMP:10350"/>
        <dbReference type="Rhea" id="RHEA-COMP:14399"/>
        <dbReference type="ChEBI" id="CHEBI:15377"/>
        <dbReference type="ChEBI" id="CHEBI:15378"/>
        <dbReference type="ChEBI" id="CHEBI:16301"/>
        <dbReference type="ChEBI" id="CHEBI:16480"/>
        <dbReference type="ChEBI" id="CHEBI:29033"/>
        <dbReference type="ChEBI" id="CHEBI:29034"/>
        <dbReference type="EC" id="1.7.2.1"/>
    </reaction>
</comment>
<feature type="domain" description="Plastocyanin-like" evidence="12">
    <location>
        <begin position="113"/>
        <end position="211"/>
    </location>
</feature>
<feature type="domain" description="Plastocyanin-like" evidence="11">
    <location>
        <begin position="233"/>
        <end position="343"/>
    </location>
</feature>
<comment type="subunit">
    <text evidence="2">Homotrimer.</text>
</comment>
<dbReference type="PANTHER" id="PTHR11709">
    <property type="entry name" value="MULTI-COPPER OXIDASE"/>
    <property type="match status" value="1"/>
</dbReference>
<evidence type="ECO:0000256" key="4">
    <source>
        <dbReference type="ARBA" id="ARBA00017290"/>
    </source>
</evidence>
<dbReference type="Pfam" id="PF07731">
    <property type="entry name" value="Cu-oxidase_2"/>
    <property type="match status" value="1"/>
</dbReference>
<name>A0A0C5BPI8_9ARCH</name>
<dbReference type="InterPro" id="IPR011707">
    <property type="entry name" value="Cu-oxidase-like_N"/>
</dbReference>
<dbReference type="Proteomes" id="UP000032027">
    <property type="component" value="Chromosome"/>
</dbReference>
<dbReference type="InterPro" id="IPR001287">
    <property type="entry name" value="NO2-reductase_Cu"/>
</dbReference>
<protein>
    <recommendedName>
        <fullName evidence="4">Copper-containing nitrite reductase</fullName>
        <ecNumber evidence="3">1.7.2.1</ecNumber>
    </recommendedName>
</protein>
<evidence type="ECO:0000256" key="3">
    <source>
        <dbReference type="ARBA" id="ARBA00011882"/>
    </source>
</evidence>
<reference evidence="13 14" key="2">
    <citation type="journal article" date="2016" name="ISME J.">
        <title>Physiological and genomic characterization of two novel marine thaumarchaeal strains indicates niche differentiation.</title>
        <authorList>
            <person name="Bayer B."/>
            <person name="Vojvoda J."/>
            <person name="Offre P."/>
            <person name="Alves R.J."/>
            <person name="Elisabeth N.H."/>
            <person name="Garcia J.A."/>
            <person name="Volland J.M."/>
            <person name="Srivastava A."/>
            <person name="Schleper C."/>
            <person name="Herndl G.J."/>
        </authorList>
    </citation>
    <scope>NUCLEOTIDE SEQUENCE [LARGE SCALE GENOMIC DNA]</scope>
    <source>
        <strain evidence="13 14">D3C</strain>
    </source>
</reference>
<feature type="binding site" description="type 1 copper site" evidence="10">
    <location>
        <position position="146"/>
    </location>
    <ligand>
        <name>Cu cation</name>
        <dbReference type="ChEBI" id="CHEBI:23378"/>
        <label>1</label>
    </ligand>
</feature>